<evidence type="ECO:0000256" key="4">
    <source>
        <dbReference type="ARBA" id="ARBA00022527"/>
    </source>
</evidence>
<dbReference type="GO" id="GO:0000422">
    <property type="term" value="P:autophagy of mitochondrion"/>
    <property type="evidence" value="ECO:0007669"/>
    <property type="project" value="TreeGrafter"/>
</dbReference>
<keyword evidence="16" id="KW-1185">Reference proteome</keyword>
<evidence type="ECO:0000256" key="12">
    <source>
        <dbReference type="ARBA" id="ARBA00047899"/>
    </source>
</evidence>
<feature type="transmembrane region" description="Helical" evidence="14">
    <location>
        <begin position="7"/>
        <end position="27"/>
    </location>
</feature>
<evidence type="ECO:0000256" key="11">
    <source>
        <dbReference type="ARBA" id="ARBA00023128"/>
    </source>
</evidence>
<reference evidence="15" key="1">
    <citation type="journal article" date="2019" name="bioRxiv">
        <title>The Genome of the Zebra Mussel, Dreissena polymorpha: A Resource for Invasive Species Research.</title>
        <authorList>
            <person name="McCartney M.A."/>
            <person name="Auch B."/>
            <person name="Kono T."/>
            <person name="Mallez S."/>
            <person name="Zhang Y."/>
            <person name="Obille A."/>
            <person name="Becker A."/>
            <person name="Abrahante J.E."/>
            <person name="Garbe J."/>
            <person name="Badalamenti J.P."/>
            <person name="Herman A."/>
            <person name="Mangelson H."/>
            <person name="Liachko I."/>
            <person name="Sullivan S."/>
            <person name="Sone E.D."/>
            <person name="Koren S."/>
            <person name="Silverstein K.A.T."/>
            <person name="Beckman K.B."/>
            <person name="Gohl D.M."/>
        </authorList>
    </citation>
    <scope>NUCLEOTIDE SEQUENCE</scope>
    <source>
        <strain evidence="15">Duluth1</strain>
        <tissue evidence="15">Whole animal</tissue>
    </source>
</reference>
<keyword evidence="11" id="KW-0496">Mitochondrion</keyword>
<keyword evidence="9" id="KW-0067">ATP-binding</keyword>
<dbReference type="GO" id="GO:0090141">
    <property type="term" value="P:positive regulation of mitochondrial fission"/>
    <property type="evidence" value="ECO:0007669"/>
    <property type="project" value="TreeGrafter"/>
</dbReference>
<evidence type="ECO:0000256" key="5">
    <source>
        <dbReference type="ARBA" id="ARBA00022679"/>
    </source>
</evidence>
<protein>
    <recommendedName>
        <fullName evidence="3">non-specific serine/threonine protein kinase</fullName>
        <ecNumber evidence="3">2.7.11.1</ecNumber>
    </recommendedName>
</protein>
<evidence type="ECO:0000256" key="8">
    <source>
        <dbReference type="ARBA" id="ARBA00022777"/>
    </source>
</evidence>
<evidence type="ECO:0000256" key="6">
    <source>
        <dbReference type="ARBA" id="ARBA00022723"/>
    </source>
</evidence>
<evidence type="ECO:0000256" key="14">
    <source>
        <dbReference type="SAM" id="Phobius"/>
    </source>
</evidence>
<evidence type="ECO:0000256" key="10">
    <source>
        <dbReference type="ARBA" id="ARBA00022842"/>
    </source>
</evidence>
<evidence type="ECO:0000256" key="3">
    <source>
        <dbReference type="ARBA" id="ARBA00012513"/>
    </source>
</evidence>
<dbReference type="InterPro" id="IPR011009">
    <property type="entry name" value="Kinase-like_dom_sf"/>
</dbReference>
<sequence>MERIKSCLNVCAYFLLLTFCYICLQITTAEHGRFAQCDYRKADVWSAAALAYEIFGEDNPFYNTDQGRLDSRSHRLDELPLLTDDVPAMVQRVVAALLEKKPTKVQC</sequence>
<organism evidence="15 16">
    <name type="scientific">Dreissena polymorpha</name>
    <name type="common">Zebra mussel</name>
    <name type="synonym">Mytilus polymorpha</name>
    <dbReference type="NCBI Taxonomy" id="45954"/>
    <lineage>
        <taxon>Eukaryota</taxon>
        <taxon>Metazoa</taxon>
        <taxon>Spiralia</taxon>
        <taxon>Lophotrochozoa</taxon>
        <taxon>Mollusca</taxon>
        <taxon>Bivalvia</taxon>
        <taxon>Autobranchia</taxon>
        <taxon>Heteroconchia</taxon>
        <taxon>Euheterodonta</taxon>
        <taxon>Imparidentia</taxon>
        <taxon>Neoheterodontei</taxon>
        <taxon>Myida</taxon>
        <taxon>Dreissenoidea</taxon>
        <taxon>Dreissenidae</taxon>
        <taxon>Dreissena</taxon>
    </lineage>
</organism>
<comment type="subcellular location">
    <subcellularLocation>
        <location evidence="2">Mitochondrion</location>
    </subcellularLocation>
</comment>
<dbReference type="PANTHER" id="PTHR22972">
    <property type="entry name" value="SERINE/THREONINE PROTEIN KINASE"/>
    <property type="match status" value="1"/>
</dbReference>
<dbReference type="EC" id="2.7.11.1" evidence="3"/>
<keyword evidence="14" id="KW-1133">Transmembrane helix</keyword>
<keyword evidence="6" id="KW-0479">Metal-binding</keyword>
<comment type="catalytic activity">
    <reaction evidence="13">
        <text>L-seryl-[protein] + ATP = O-phospho-L-seryl-[protein] + ADP + H(+)</text>
        <dbReference type="Rhea" id="RHEA:17989"/>
        <dbReference type="Rhea" id="RHEA-COMP:9863"/>
        <dbReference type="Rhea" id="RHEA-COMP:11604"/>
        <dbReference type="ChEBI" id="CHEBI:15378"/>
        <dbReference type="ChEBI" id="CHEBI:29999"/>
        <dbReference type="ChEBI" id="CHEBI:30616"/>
        <dbReference type="ChEBI" id="CHEBI:83421"/>
        <dbReference type="ChEBI" id="CHEBI:456216"/>
        <dbReference type="EC" id="2.7.11.1"/>
    </reaction>
</comment>
<evidence type="ECO:0000256" key="2">
    <source>
        <dbReference type="ARBA" id="ARBA00004173"/>
    </source>
</evidence>
<comment type="cofactor">
    <cofactor evidence="1">
        <name>Mg(2+)</name>
        <dbReference type="ChEBI" id="CHEBI:18420"/>
    </cofactor>
</comment>
<evidence type="ECO:0000313" key="15">
    <source>
        <dbReference type="EMBL" id="KAH3822802.1"/>
    </source>
</evidence>
<name>A0A9D4JWC6_DREPO</name>
<keyword evidence="5" id="KW-0808">Transferase</keyword>
<dbReference type="GO" id="GO:0005524">
    <property type="term" value="F:ATP binding"/>
    <property type="evidence" value="ECO:0007669"/>
    <property type="project" value="UniProtKB-KW"/>
</dbReference>
<dbReference type="GO" id="GO:0005739">
    <property type="term" value="C:mitochondrion"/>
    <property type="evidence" value="ECO:0007669"/>
    <property type="project" value="UniProtKB-SubCell"/>
</dbReference>
<comment type="catalytic activity">
    <reaction evidence="12">
        <text>L-threonyl-[protein] + ATP = O-phospho-L-threonyl-[protein] + ADP + H(+)</text>
        <dbReference type="Rhea" id="RHEA:46608"/>
        <dbReference type="Rhea" id="RHEA-COMP:11060"/>
        <dbReference type="Rhea" id="RHEA-COMP:11605"/>
        <dbReference type="ChEBI" id="CHEBI:15378"/>
        <dbReference type="ChEBI" id="CHEBI:30013"/>
        <dbReference type="ChEBI" id="CHEBI:30616"/>
        <dbReference type="ChEBI" id="CHEBI:61977"/>
        <dbReference type="ChEBI" id="CHEBI:456216"/>
        <dbReference type="EC" id="2.7.11.1"/>
    </reaction>
</comment>
<dbReference type="InterPro" id="IPR051511">
    <property type="entry name" value="MitoQC_Scaffold_Kinases"/>
</dbReference>
<evidence type="ECO:0000256" key="13">
    <source>
        <dbReference type="ARBA" id="ARBA00048679"/>
    </source>
</evidence>
<dbReference type="SUPFAM" id="SSF56112">
    <property type="entry name" value="Protein kinase-like (PK-like)"/>
    <property type="match status" value="1"/>
</dbReference>
<dbReference type="Gene3D" id="1.10.510.10">
    <property type="entry name" value="Transferase(Phosphotransferase) domain 1"/>
    <property type="match status" value="1"/>
</dbReference>
<evidence type="ECO:0000256" key="7">
    <source>
        <dbReference type="ARBA" id="ARBA00022741"/>
    </source>
</evidence>
<keyword evidence="8" id="KW-0418">Kinase</keyword>
<evidence type="ECO:0000313" key="16">
    <source>
        <dbReference type="Proteomes" id="UP000828390"/>
    </source>
</evidence>
<evidence type="ECO:0000256" key="9">
    <source>
        <dbReference type="ARBA" id="ARBA00022840"/>
    </source>
</evidence>
<reference evidence="15" key="2">
    <citation type="submission" date="2020-11" db="EMBL/GenBank/DDBJ databases">
        <authorList>
            <person name="McCartney M.A."/>
            <person name="Auch B."/>
            <person name="Kono T."/>
            <person name="Mallez S."/>
            <person name="Becker A."/>
            <person name="Gohl D.M."/>
            <person name="Silverstein K.A.T."/>
            <person name="Koren S."/>
            <person name="Bechman K.B."/>
            <person name="Herman A."/>
            <person name="Abrahante J.E."/>
            <person name="Garbe J."/>
        </authorList>
    </citation>
    <scope>NUCLEOTIDE SEQUENCE</scope>
    <source>
        <strain evidence="15">Duluth1</strain>
        <tissue evidence="15">Whole animal</tissue>
    </source>
</reference>
<keyword evidence="7" id="KW-0547">Nucleotide-binding</keyword>
<keyword evidence="14" id="KW-0472">Membrane</keyword>
<evidence type="ECO:0000256" key="1">
    <source>
        <dbReference type="ARBA" id="ARBA00001946"/>
    </source>
</evidence>
<proteinExistence type="predicted"/>
<dbReference type="EMBL" id="JAIWYP010000005">
    <property type="protein sequence ID" value="KAH3822802.1"/>
    <property type="molecule type" value="Genomic_DNA"/>
</dbReference>
<comment type="caution">
    <text evidence="15">The sequence shown here is derived from an EMBL/GenBank/DDBJ whole genome shotgun (WGS) entry which is preliminary data.</text>
</comment>
<dbReference type="GO" id="GO:0042981">
    <property type="term" value="P:regulation of apoptotic process"/>
    <property type="evidence" value="ECO:0007669"/>
    <property type="project" value="TreeGrafter"/>
</dbReference>
<dbReference type="PANTHER" id="PTHR22972:SF7">
    <property type="entry name" value="SERINE_THREONINE-PROTEIN KINASE PINK1, MITOCHONDRIAL"/>
    <property type="match status" value="1"/>
</dbReference>
<dbReference type="GO" id="GO:0004674">
    <property type="term" value="F:protein serine/threonine kinase activity"/>
    <property type="evidence" value="ECO:0007669"/>
    <property type="project" value="UniProtKB-KW"/>
</dbReference>
<keyword evidence="14" id="KW-0812">Transmembrane</keyword>
<dbReference type="Proteomes" id="UP000828390">
    <property type="component" value="Unassembled WGS sequence"/>
</dbReference>
<gene>
    <name evidence="15" type="ORF">DPMN_124593</name>
</gene>
<dbReference type="GO" id="GO:0046872">
    <property type="term" value="F:metal ion binding"/>
    <property type="evidence" value="ECO:0007669"/>
    <property type="project" value="UniProtKB-KW"/>
</dbReference>
<accession>A0A9D4JWC6</accession>
<keyword evidence="4" id="KW-0723">Serine/threonine-protein kinase</keyword>
<keyword evidence="10" id="KW-0460">Magnesium</keyword>
<dbReference type="AlphaFoldDB" id="A0A9D4JWC6"/>